<keyword evidence="2" id="KW-1185">Reference proteome</keyword>
<comment type="caution">
    <text evidence="1">The sequence shown here is derived from an EMBL/GenBank/DDBJ whole genome shotgun (WGS) entry which is preliminary data.</text>
</comment>
<accession>A0A4U5PD46</accession>
<sequence>MVDKPRSTPKCCMSPLLISAATSPLISGLPSVESTDLSFFLNPSRLLLAIHIRGDRRLPPMPTFHVGGSSPVLIAKPYANR</sequence>
<name>A0A4U5PD46_STECR</name>
<dbReference type="AlphaFoldDB" id="A0A4U5PD46"/>
<proteinExistence type="predicted"/>
<organism evidence="1 2">
    <name type="scientific">Steinernema carpocapsae</name>
    <name type="common">Entomopathogenic nematode</name>
    <dbReference type="NCBI Taxonomy" id="34508"/>
    <lineage>
        <taxon>Eukaryota</taxon>
        <taxon>Metazoa</taxon>
        <taxon>Ecdysozoa</taxon>
        <taxon>Nematoda</taxon>
        <taxon>Chromadorea</taxon>
        <taxon>Rhabditida</taxon>
        <taxon>Tylenchina</taxon>
        <taxon>Panagrolaimomorpha</taxon>
        <taxon>Strongyloidoidea</taxon>
        <taxon>Steinernematidae</taxon>
        <taxon>Steinernema</taxon>
    </lineage>
</organism>
<dbReference type="Proteomes" id="UP000298663">
    <property type="component" value="Unassembled WGS sequence"/>
</dbReference>
<reference evidence="1 2" key="2">
    <citation type="journal article" date="2019" name="G3 (Bethesda)">
        <title>Hybrid Assembly of the Genome of the Entomopathogenic Nematode Steinernema carpocapsae Identifies the X-Chromosome.</title>
        <authorList>
            <person name="Serra L."/>
            <person name="Macchietto M."/>
            <person name="Macias-Munoz A."/>
            <person name="McGill C.J."/>
            <person name="Rodriguez I.M."/>
            <person name="Rodriguez B."/>
            <person name="Murad R."/>
            <person name="Mortazavi A."/>
        </authorList>
    </citation>
    <scope>NUCLEOTIDE SEQUENCE [LARGE SCALE GENOMIC DNA]</scope>
    <source>
        <strain evidence="1 2">ALL</strain>
    </source>
</reference>
<gene>
    <name evidence="1" type="ORF">L596_008557</name>
</gene>
<evidence type="ECO:0000313" key="1">
    <source>
        <dbReference type="EMBL" id="TKR94246.1"/>
    </source>
</evidence>
<dbReference type="EMBL" id="AZBU02000002">
    <property type="protein sequence ID" value="TKR94246.1"/>
    <property type="molecule type" value="Genomic_DNA"/>
</dbReference>
<evidence type="ECO:0000313" key="2">
    <source>
        <dbReference type="Proteomes" id="UP000298663"/>
    </source>
</evidence>
<protein>
    <submittedName>
        <fullName evidence="1">Uncharacterized protein</fullName>
    </submittedName>
</protein>
<reference evidence="1 2" key="1">
    <citation type="journal article" date="2015" name="Genome Biol.">
        <title>Comparative genomics of Steinernema reveals deeply conserved gene regulatory networks.</title>
        <authorList>
            <person name="Dillman A.R."/>
            <person name="Macchietto M."/>
            <person name="Porter C.F."/>
            <person name="Rogers A."/>
            <person name="Williams B."/>
            <person name="Antoshechkin I."/>
            <person name="Lee M.M."/>
            <person name="Goodwin Z."/>
            <person name="Lu X."/>
            <person name="Lewis E.E."/>
            <person name="Goodrich-Blair H."/>
            <person name="Stock S.P."/>
            <person name="Adams B.J."/>
            <person name="Sternberg P.W."/>
            <person name="Mortazavi A."/>
        </authorList>
    </citation>
    <scope>NUCLEOTIDE SEQUENCE [LARGE SCALE GENOMIC DNA]</scope>
    <source>
        <strain evidence="1 2">ALL</strain>
    </source>
</reference>